<accession>A0ABV2AD08</accession>
<dbReference type="SUPFAM" id="SSF144091">
    <property type="entry name" value="Rhomboid-like"/>
    <property type="match status" value="1"/>
</dbReference>
<keyword evidence="8" id="KW-1185">Reference proteome</keyword>
<dbReference type="InterPro" id="IPR022764">
    <property type="entry name" value="Peptidase_S54_rhomboid_dom"/>
</dbReference>
<feature type="transmembrane region" description="Helical" evidence="5">
    <location>
        <begin position="196"/>
        <end position="219"/>
    </location>
</feature>
<comment type="subcellular location">
    <subcellularLocation>
        <location evidence="1">Membrane</location>
        <topology evidence="1">Multi-pass membrane protein</topology>
    </subcellularLocation>
</comment>
<keyword evidence="3 5" id="KW-1133">Transmembrane helix</keyword>
<dbReference type="Pfam" id="PF01694">
    <property type="entry name" value="Rhomboid"/>
    <property type="match status" value="1"/>
</dbReference>
<keyword evidence="7" id="KW-0378">Hydrolase</keyword>
<feature type="transmembrane region" description="Helical" evidence="5">
    <location>
        <begin position="82"/>
        <end position="99"/>
    </location>
</feature>
<protein>
    <submittedName>
        <fullName evidence="7">Rhombosortase</fullName>
        <ecNumber evidence="7">3.4.21.-</ecNumber>
    </submittedName>
</protein>
<keyword evidence="4 5" id="KW-0472">Membrane</keyword>
<dbReference type="Proteomes" id="UP001465331">
    <property type="component" value="Unassembled WGS sequence"/>
</dbReference>
<evidence type="ECO:0000259" key="6">
    <source>
        <dbReference type="Pfam" id="PF01694"/>
    </source>
</evidence>
<dbReference type="InterPro" id="IPR035952">
    <property type="entry name" value="Rhomboid-like_sf"/>
</dbReference>
<evidence type="ECO:0000256" key="5">
    <source>
        <dbReference type="SAM" id="Phobius"/>
    </source>
</evidence>
<evidence type="ECO:0000256" key="2">
    <source>
        <dbReference type="ARBA" id="ARBA00022692"/>
    </source>
</evidence>
<dbReference type="GO" id="GO:0016787">
    <property type="term" value="F:hydrolase activity"/>
    <property type="evidence" value="ECO:0007669"/>
    <property type="project" value="UniProtKB-KW"/>
</dbReference>
<keyword evidence="2 5" id="KW-0812">Transmembrane</keyword>
<sequence length="227" mass="24552">MSDNGGAERGPVQGTAQAARIIAEAPYRSAALWIGPLALVTAMLAVEFLGDWGRSWLAFDRDAIADGQWWRLITGNFAHLGWYHWFLNALGVLVLVLLCPQPLPPWVWGRRVLVIGLAMSLCLWLFVPQLDNYVGMSGVIHGLFVLGLVPQVRRGDLIALGCVLYLLGKIGWELYAGAPVSDEAAIGGRVVVESHLYGTLCATLYGVAFGSFSGCEGLGRNARQTKS</sequence>
<feature type="domain" description="Peptidase S54 rhomboid" evidence="6">
    <location>
        <begin position="67"/>
        <end position="209"/>
    </location>
</feature>
<feature type="transmembrane region" description="Helical" evidence="5">
    <location>
        <begin position="30"/>
        <end position="50"/>
    </location>
</feature>
<evidence type="ECO:0000313" key="7">
    <source>
        <dbReference type="EMBL" id="MES0875120.1"/>
    </source>
</evidence>
<evidence type="ECO:0000256" key="1">
    <source>
        <dbReference type="ARBA" id="ARBA00004141"/>
    </source>
</evidence>
<dbReference type="Gene3D" id="1.20.1540.10">
    <property type="entry name" value="Rhomboid-like"/>
    <property type="match status" value="1"/>
</dbReference>
<dbReference type="EMBL" id="JBEPIJ010000021">
    <property type="protein sequence ID" value="MES0875120.1"/>
    <property type="molecule type" value="Genomic_DNA"/>
</dbReference>
<feature type="transmembrane region" description="Helical" evidence="5">
    <location>
        <begin position="111"/>
        <end position="127"/>
    </location>
</feature>
<comment type="caution">
    <text evidence="7">The sequence shown here is derived from an EMBL/GenBank/DDBJ whole genome shotgun (WGS) entry which is preliminary data.</text>
</comment>
<dbReference type="EC" id="3.4.21.-" evidence="7"/>
<feature type="transmembrane region" description="Helical" evidence="5">
    <location>
        <begin position="157"/>
        <end position="176"/>
    </location>
</feature>
<organism evidence="7 8">
    <name type="scientific">Sinimarinibacterium thermocellulolyticum</name>
    <dbReference type="NCBI Taxonomy" id="3170016"/>
    <lineage>
        <taxon>Bacteria</taxon>
        <taxon>Pseudomonadati</taxon>
        <taxon>Pseudomonadota</taxon>
        <taxon>Gammaproteobacteria</taxon>
        <taxon>Nevskiales</taxon>
        <taxon>Nevskiaceae</taxon>
        <taxon>Sinimarinibacterium</taxon>
    </lineage>
</organism>
<gene>
    <name evidence="7" type="primary">rrtA</name>
    <name evidence="7" type="ORF">ABSH63_14045</name>
</gene>
<reference evidence="7 8" key="1">
    <citation type="submission" date="2024-06" db="EMBL/GenBank/DDBJ databases">
        <authorList>
            <person name="Li Z."/>
            <person name="Jiang Y."/>
        </authorList>
    </citation>
    <scope>NUCLEOTIDE SEQUENCE [LARGE SCALE GENOMIC DNA]</scope>
    <source>
        <strain evidence="7 8">HSW-8</strain>
    </source>
</reference>
<evidence type="ECO:0000256" key="3">
    <source>
        <dbReference type="ARBA" id="ARBA00022989"/>
    </source>
</evidence>
<name>A0ABV2AD08_9GAMM</name>
<dbReference type="InterPro" id="IPR023826">
    <property type="entry name" value="Rhom-like_SP_proteobac"/>
</dbReference>
<evidence type="ECO:0000313" key="8">
    <source>
        <dbReference type="Proteomes" id="UP001465331"/>
    </source>
</evidence>
<proteinExistence type="predicted"/>
<evidence type="ECO:0000256" key="4">
    <source>
        <dbReference type="ARBA" id="ARBA00023136"/>
    </source>
</evidence>
<feature type="transmembrane region" description="Helical" evidence="5">
    <location>
        <begin position="133"/>
        <end position="150"/>
    </location>
</feature>
<dbReference type="NCBIfam" id="TIGR03902">
    <property type="entry name" value="rhom_GG_sort"/>
    <property type="match status" value="1"/>
</dbReference>